<evidence type="ECO:0008006" key="4">
    <source>
        <dbReference type="Google" id="ProtNLM"/>
    </source>
</evidence>
<organism evidence="2 3">
    <name type="scientific">Exidia glandulosa HHB12029</name>
    <dbReference type="NCBI Taxonomy" id="1314781"/>
    <lineage>
        <taxon>Eukaryota</taxon>
        <taxon>Fungi</taxon>
        <taxon>Dikarya</taxon>
        <taxon>Basidiomycota</taxon>
        <taxon>Agaricomycotina</taxon>
        <taxon>Agaricomycetes</taxon>
        <taxon>Auriculariales</taxon>
        <taxon>Exidiaceae</taxon>
        <taxon>Exidia</taxon>
    </lineage>
</organism>
<feature type="signal peptide" evidence="1">
    <location>
        <begin position="1"/>
        <end position="15"/>
    </location>
</feature>
<keyword evidence="1" id="KW-0732">Signal</keyword>
<dbReference type="Proteomes" id="UP000077266">
    <property type="component" value="Unassembled WGS sequence"/>
</dbReference>
<dbReference type="EMBL" id="KV426051">
    <property type="protein sequence ID" value="KZV90328.1"/>
    <property type="molecule type" value="Genomic_DNA"/>
</dbReference>
<proteinExistence type="predicted"/>
<reference evidence="2 3" key="1">
    <citation type="journal article" date="2016" name="Mol. Biol. Evol.">
        <title>Comparative Genomics of Early-Diverging Mushroom-Forming Fungi Provides Insights into the Origins of Lignocellulose Decay Capabilities.</title>
        <authorList>
            <person name="Nagy L.G."/>
            <person name="Riley R."/>
            <person name="Tritt A."/>
            <person name="Adam C."/>
            <person name="Daum C."/>
            <person name="Floudas D."/>
            <person name="Sun H."/>
            <person name="Yadav J.S."/>
            <person name="Pangilinan J."/>
            <person name="Larsson K.H."/>
            <person name="Matsuura K."/>
            <person name="Barry K."/>
            <person name="Labutti K."/>
            <person name="Kuo R."/>
            <person name="Ohm R.A."/>
            <person name="Bhattacharya S.S."/>
            <person name="Shirouzu T."/>
            <person name="Yoshinaga Y."/>
            <person name="Martin F.M."/>
            <person name="Grigoriev I.V."/>
            <person name="Hibbett D.S."/>
        </authorList>
    </citation>
    <scope>NUCLEOTIDE SEQUENCE [LARGE SCALE GENOMIC DNA]</scope>
    <source>
        <strain evidence="2 3">HHB12029</strain>
    </source>
</reference>
<evidence type="ECO:0000256" key="1">
    <source>
        <dbReference type="SAM" id="SignalP"/>
    </source>
</evidence>
<name>A0A165GCU2_EXIGL</name>
<dbReference type="InParanoid" id="A0A165GCU2"/>
<feature type="chain" id="PRO_5012204396" description="Secreted protein" evidence="1">
    <location>
        <begin position="16"/>
        <end position="125"/>
    </location>
</feature>
<evidence type="ECO:0000313" key="2">
    <source>
        <dbReference type="EMBL" id="KZV90328.1"/>
    </source>
</evidence>
<evidence type="ECO:0000313" key="3">
    <source>
        <dbReference type="Proteomes" id="UP000077266"/>
    </source>
</evidence>
<keyword evidence="3" id="KW-1185">Reference proteome</keyword>
<accession>A0A165GCU2</accession>
<protein>
    <recommendedName>
        <fullName evidence="4">Secreted protein</fullName>
    </recommendedName>
</protein>
<dbReference type="AlphaFoldDB" id="A0A165GCU2"/>
<gene>
    <name evidence="2" type="ORF">EXIGLDRAFT_124077</name>
</gene>
<sequence length="125" mass="13662">MALHLLLTVAPFCRAAAVRGRLVLESITMSAAGGFNSSSAGLPPPPPPTSQLARTCNKTHPYRTICRIPAKLSPCHYSLSKQKLCMFTSLSGSTVRWPNKSRFGEVRPSSYRFSLLCARRPLMPS</sequence>